<gene>
    <name evidence="1" type="ORF">KKR91_08265</name>
</gene>
<sequence>MIEAQDVGVDLLVEVLVRRSQALAPALAAVVNAQRSLDALRPALASLPAVVTPELAQGAMATENAWRAMEQEFGLLKAQDASRALGSRAKGRSTLAHDRRESGQLLGVRRGNAVLYPGFQFDKYGGVHKVITALIQLAHRARRSDEDLAQWICLPSGYLDGDRPVDRLQDADAVLAAAQGHFGVEW</sequence>
<protein>
    <recommendedName>
        <fullName evidence="3">Antitoxin Xre/MbcA/ParS-like toxin-binding domain-containing protein</fullName>
    </recommendedName>
</protein>
<proteinExistence type="predicted"/>
<dbReference type="KEGG" id="ajg:KKR91_08265"/>
<evidence type="ECO:0000313" key="2">
    <source>
        <dbReference type="Proteomes" id="UP000676885"/>
    </source>
</evidence>
<keyword evidence="2" id="KW-1185">Reference proteome</keyword>
<evidence type="ECO:0008006" key="3">
    <source>
        <dbReference type="Google" id="ProtNLM"/>
    </source>
</evidence>
<reference evidence="1 2" key="1">
    <citation type="submission" date="2021-05" db="EMBL/GenBank/DDBJ databases">
        <title>Novel species in genus Arthrobacter.</title>
        <authorList>
            <person name="Zhang G."/>
        </authorList>
    </citation>
    <scope>NUCLEOTIDE SEQUENCE [LARGE SCALE GENOMIC DNA]</scope>
    <source>
        <strain evidence="2">zg-ZUI227</strain>
    </source>
</reference>
<organism evidence="1 2">
    <name type="scientific">Arthrobacter jiangjiafuii</name>
    <dbReference type="NCBI Taxonomy" id="2817475"/>
    <lineage>
        <taxon>Bacteria</taxon>
        <taxon>Bacillati</taxon>
        <taxon>Actinomycetota</taxon>
        <taxon>Actinomycetes</taxon>
        <taxon>Micrococcales</taxon>
        <taxon>Micrococcaceae</taxon>
        <taxon>Arthrobacter</taxon>
    </lineage>
</organism>
<dbReference type="AlphaFoldDB" id="A0A975M7W2"/>
<dbReference type="RefSeq" id="WP_210228564.1">
    <property type="nucleotide sequence ID" value="NZ_CP076022.1"/>
</dbReference>
<dbReference type="Proteomes" id="UP000676885">
    <property type="component" value="Chromosome"/>
</dbReference>
<name>A0A975M7W2_9MICC</name>
<evidence type="ECO:0000313" key="1">
    <source>
        <dbReference type="EMBL" id="QWC11517.1"/>
    </source>
</evidence>
<accession>A0A975M7W2</accession>
<dbReference type="EMBL" id="CP076022">
    <property type="protein sequence ID" value="QWC11517.1"/>
    <property type="molecule type" value="Genomic_DNA"/>
</dbReference>